<comment type="caution">
    <text evidence="1">The sequence shown here is derived from an EMBL/GenBank/DDBJ whole genome shotgun (WGS) entry which is preliminary data.</text>
</comment>
<proteinExistence type="predicted"/>
<dbReference type="RefSeq" id="WP_390332006.1">
    <property type="nucleotide sequence ID" value="NZ_JBHRTP010000052.1"/>
</dbReference>
<dbReference type="Proteomes" id="UP001595530">
    <property type="component" value="Unassembled WGS sequence"/>
</dbReference>
<reference evidence="2" key="1">
    <citation type="journal article" date="2019" name="Int. J. Syst. Evol. Microbiol.">
        <title>The Global Catalogue of Microorganisms (GCM) 10K type strain sequencing project: providing services to taxonomists for standard genome sequencing and annotation.</title>
        <authorList>
            <consortium name="The Broad Institute Genomics Platform"/>
            <consortium name="The Broad Institute Genome Sequencing Center for Infectious Disease"/>
            <person name="Wu L."/>
            <person name="Ma J."/>
        </authorList>
    </citation>
    <scope>NUCLEOTIDE SEQUENCE [LARGE SCALE GENOMIC DNA]</scope>
    <source>
        <strain evidence="2">KCTC 42986</strain>
    </source>
</reference>
<evidence type="ECO:0000313" key="2">
    <source>
        <dbReference type="Proteomes" id="UP001595530"/>
    </source>
</evidence>
<protein>
    <submittedName>
        <fullName evidence="1">Uncharacterized protein</fullName>
    </submittedName>
</protein>
<keyword evidence="2" id="KW-1185">Reference proteome</keyword>
<accession>A0ABV7F5U6</accession>
<evidence type="ECO:0000313" key="1">
    <source>
        <dbReference type="EMBL" id="MFC3109453.1"/>
    </source>
</evidence>
<dbReference type="EMBL" id="JBHRTP010000052">
    <property type="protein sequence ID" value="MFC3109453.1"/>
    <property type="molecule type" value="Genomic_DNA"/>
</dbReference>
<sequence>MTENKSFFEHAAATVGNTKAGFGALLSLLCSVGRVFLPDAVTLLAQAFEKSQNRELLDDPNAAFQLEILLRKVCYEHGTNIRQRPALHRATLALLDQLVEHGSHTGFRLRDYIVAPLPAIS</sequence>
<name>A0ABV7F5U6_9BURK</name>
<organism evidence="1 2">
    <name type="scientific">Undibacterium arcticum</name>
    <dbReference type="NCBI Taxonomy" id="1762892"/>
    <lineage>
        <taxon>Bacteria</taxon>
        <taxon>Pseudomonadati</taxon>
        <taxon>Pseudomonadota</taxon>
        <taxon>Betaproteobacteria</taxon>
        <taxon>Burkholderiales</taxon>
        <taxon>Oxalobacteraceae</taxon>
        <taxon>Undibacterium</taxon>
    </lineage>
</organism>
<gene>
    <name evidence="1" type="ORF">ACFOFO_16040</name>
</gene>